<keyword evidence="1" id="KW-1133">Transmembrane helix</keyword>
<keyword evidence="1" id="KW-0812">Transmembrane</keyword>
<accession>A0A1X7V3E8</accession>
<dbReference type="InParanoid" id="A0A1X7V3E8"/>
<evidence type="ECO:0000256" key="1">
    <source>
        <dbReference type="SAM" id="Phobius"/>
    </source>
</evidence>
<feature type="transmembrane region" description="Helical" evidence="1">
    <location>
        <begin position="12"/>
        <end position="30"/>
    </location>
</feature>
<organism evidence="2">
    <name type="scientific">Amphimedon queenslandica</name>
    <name type="common">Sponge</name>
    <dbReference type="NCBI Taxonomy" id="400682"/>
    <lineage>
        <taxon>Eukaryota</taxon>
        <taxon>Metazoa</taxon>
        <taxon>Porifera</taxon>
        <taxon>Demospongiae</taxon>
        <taxon>Heteroscleromorpha</taxon>
        <taxon>Haplosclerida</taxon>
        <taxon>Niphatidae</taxon>
        <taxon>Amphimedon</taxon>
    </lineage>
</organism>
<keyword evidence="1" id="KW-0472">Membrane</keyword>
<dbReference type="EnsemblMetazoa" id="Aqu2.1.34780_001">
    <property type="protein sequence ID" value="Aqu2.1.34780_001"/>
    <property type="gene ID" value="Aqu2.1.34780"/>
</dbReference>
<protein>
    <submittedName>
        <fullName evidence="2">Uncharacterized protein</fullName>
    </submittedName>
</protein>
<name>A0A1X7V3E8_AMPQE</name>
<proteinExistence type="predicted"/>
<evidence type="ECO:0000313" key="2">
    <source>
        <dbReference type="EnsemblMetazoa" id="Aqu2.1.34780_001"/>
    </source>
</evidence>
<sequence>MEVSYFKAISSRWAVMVLLWDILMYFKVVLFRHYTVSSNSFDHNGWPGIDVMYCFIYFSFPFFGLLADVWV</sequence>
<feature type="transmembrane region" description="Helical" evidence="1">
    <location>
        <begin position="51"/>
        <end position="70"/>
    </location>
</feature>
<dbReference type="AlphaFoldDB" id="A0A1X7V3E8"/>
<reference evidence="2" key="1">
    <citation type="submission" date="2017-05" db="UniProtKB">
        <authorList>
            <consortium name="EnsemblMetazoa"/>
        </authorList>
    </citation>
    <scope>IDENTIFICATION</scope>
</reference>